<feature type="transmembrane region" description="Helical" evidence="2">
    <location>
        <begin position="125"/>
        <end position="149"/>
    </location>
</feature>
<feature type="transmembrane region" description="Helical" evidence="2">
    <location>
        <begin position="208"/>
        <end position="234"/>
    </location>
</feature>
<feature type="transmembrane region" description="Helical" evidence="2">
    <location>
        <begin position="83"/>
        <end position="105"/>
    </location>
</feature>
<feature type="region of interest" description="Disordered" evidence="1">
    <location>
        <begin position="437"/>
        <end position="527"/>
    </location>
</feature>
<evidence type="ECO:0000256" key="2">
    <source>
        <dbReference type="SAM" id="Phobius"/>
    </source>
</evidence>
<accession>A0ABN9VHD3</accession>
<keyword evidence="2" id="KW-1133">Transmembrane helix</keyword>
<feature type="transmembrane region" description="Helical" evidence="2">
    <location>
        <begin position="344"/>
        <end position="367"/>
    </location>
</feature>
<comment type="caution">
    <text evidence="3">The sequence shown here is derived from an EMBL/GenBank/DDBJ whole genome shotgun (WGS) entry which is preliminary data.</text>
</comment>
<dbReference type="Pfam" id="PF03842">
    <property type="entry name" value="Silic_transp"/>
    <property type="match status" value="1"/>
</dbReference>
<feature type="compositionally biased region" description="Low complexity" evidence="1">
    <location>
        <begin position="440"/>
        <end position="456"/>
    </location>
</feature>
<keyword evidence="4" id="KW-1185">Reference proteome</keyword>
<gene>
    <name evidence="3" type="ORF">PCOR1329_LOCUS58005</name>
</gene>
<evidence type="ECO:0008006" key="5">
    <source>
        <dbReference type="Google" id="ProtNLM"/>
    </source>
</evidence>
<feature type="transmembrane region" description="Helical" evidence="2">
    <location>
        <begin position="170"/>
        <end position="196"/>
    </location>
</feature>
<feature type="transmembrane region" description="Helical" evidence="2">
    <location>
        <begin position="313"/>
        <end position="338"/>
    </location>
</feature>
<organism evidence="3 4">
    <name type="scientific">Prorocentrum cordatum</name>
    <dbReference type="NCBI Taxonomy" id="2364126"/>
    <lineage>
        <taxon>Eukaryota</taxon>
        <taxon>Sar</taxon>
        <taxon>Alveolata</taxon>
        <taxon>Dinophyceae</taxon>
        <taxon>Prorocentrales</taxon>
        <taxon>Prorocentraceae</taxon>
        <taxon>Prorocentrum</taxon>
    </lineage>
</organism>
<dbReference type="EMBL" id="CAUYUJ010017177">
    <property type="protein sequence ID" value="CAK0872584.1"/>
    <property type="molecule type" value="Genomic_DNA"/>
</dbReference>
<reference evidence="3" key="1">
    <citation type="submission" date="2023-10" db="EMBL/GenBank/DDBJ databases">
        <authorList>
            <person name="Chen Y."/>
            <person name="Shah S."/>
            <person name="Dougan E. K."/>
            <person name="Thang M."/>
            <person name="Chan C."/>
        </authorList>
    </citation>
    <scope>NUCLEOTIDE SEQUENCE [LARGE SCALE GENOMIC DNA]</scope>
</reference>
<evidence type="ECO:0000256" key="1">
    <source>
        <dbReference type="SAM" id="MobiDB-lite"/>
    </source>
</evidence>
<proteinExistence type="predicted"/>
<name>A0ABN9VHD3_9DINO</name>
<keyword evidence="2" id="KW-0812">Transmembrane</keyword>
<keyword evidence="2" id="KW-0472">Membrane</keyword>
<evidence type="ECO:0000313" key="3">
    <source>
        <dbReference type="EMBL" id="CAK0872584.1"/>
    </source>
</evidence>
<evidence type="ECO:0000313" key="4">
    <source>
        <dbReference type="Proteomes" id="UP001189429"/>
    </source>
</evidence>
<dbReference type="Proteomes" id="UP001189429">
    <property type="component" value="Unassembled WGS sequence"/>
</dbReference>
<sequence>MLMPIFLLLRPRLSGSLPSGRTCTRTSPPNPIAHQITALAHRENNLSCYLVGRQFLVVLVVFVTSVSGAPLDDVTALGLPGLLRAVFVSSGMAMTLMLTMIGQLASQVNASHCMLDFVSTYANWFTVYVALAIEFSGILHSAYLVQWIVEKMAGRQERISSKRGTALRRFIFVGRIIMSVCILGLAFAVTGAALFQRKTTMWQGVPEVVSVLMFFFLMAIVGMLEGAQIAFFAVAKLPKSDWGPNLTVVKTCELIFSDGGRNLPAFVIGRQIIVTMCFLISARITTINVDPKGGDETVFGVPNAVEVFFNTGLLGAIITTTIGSVSWQLVASVFPVAFLRNPLVYILLRMCLCLEFTGICSGAWVLASVHKRVSGFRRDECYLDHADNQREGTTTTFANAADVEVEPNVLWSKSWFRRRIKATKDVSLLSDPGVFHADSGSRPSSSPQAVSSGPCSTTIGRQPDPSPDACAGPAWSTAQAQPPMRRAVSGGREPPDGLTDAGRLGGPACVEIAQGGGSPGRRAAEQI</sequence>
<dbReference type="InterPro" id="IPR004693">
    <property type="entry name" value="Silicon_transpt"/>
</dbReference>
<feature type="transmembrane region" description="Helical" evidence="2">
    <location>
        <begin position="51"/>
        <end position="71"/>
    </location>
</feature>
<protein>
    <recommendedName>
        <fullName evidence="5">Silicon transporter</fullName>
    </recommendedName>
</protein>